<protein>
    <submittedName>
        <fullName evidence="1">Uncharacterized protein</fullName>
    </submittedName>
</protein>
<gene>
    <name evidence="1" type="ORF">MRATA1EN3_LOCUS18085</name>
</gene>
<reference evidence="1" key="1">
    <citation type="submission" date="2023-05" db="EMBL/GenBank/DDBJ databases">
        <authorList>
            <consortium name="ELIXIR-Norway"/>
        </authorList>
    </citation>
    <scope>NUCLEOTIDE SEQUENCE</scope>
</reference>
<evidence type="ECO:0000313" key="2">
    <source>
        <dbReference type="Proteomes" id="UP001162501"/>
    </source>
</evidence>
<dbReference type="Proteomes" id="UP001162501">
    <property type="component" value="Chromosome 3"/>
</dbReference>
<name>A0ACB0F2I2_RANTA</name>
<organism evidence="1 2">
    <name type="scientific">Rangifer tarandus platyrhynchus</name>
    <name type="common">Svalbard reindeer</name>
    <dbReference type="NCBI Taxonomy" id="3082113"/>
    <lineage>
        <taxon>Eukaryota</taxon>
        <taxon>Metazoa</taxon>
        <taxon>Chordata</taxon>
        <taxon>Craniata</taxon>
        <taxon>Vertebrata</taxon>
        <taxon>Euteleostomi</taxon>
        <taxon>Mammalia</taxon>
        <taxon>Eutheria</taxon>
        <taxon>Laurasiatheria</taxon>
        <taxon>Artiodactyla</taxon>
        <taxon>Ruminantia</taxon>
        <taxon>Pecora</taxon>
        <taxon>Cervidae</taxon>
        <taxon>Odocoileinae</taxon>
        <taxon>Rangifer</taxon>
    </lineage>
</organism>
<dbReference type="EMBL" id="OX596087">
    <property type="protein sequence ID" value="CAI9706872.1"/>
    <property type="molecule type" value="Genomic_DNA"/>
</dbReference>
<accession>A0ACB0F2I2</accession>
<evidence type="ECO:0000313" key="1">
    <source>
        <dbReference type="EMBL" id="CAI9706872.1"/>
    </source>
</evidence>
<proteinExistence type="predicted"/>
<sequence>MGPAEPIEKEPELPGAPGSNWSVSLSLPTGTSAPGDGHTPPSPAASGDLQPHGLLGLFIASSKVLFSEGKPKAQKEEMTS</sequence>